<dbReference type="Gene3D" id="3.30.70.1210">
    <property type="entry name" value="Crispr-associated protein, domain 2"/>
    <property type="match status" value="1"/>
</dbReference>
<dbReference type="SMART" id="SM01101">
    <property type="entry name" value="CRISPR_assoc"/>
    <property type="match status" value="1"/>
</dbReference>
<feature type="region of interest" description="Disordered" evidence="1">
    <location>
        <begin position="109"/>
        <end position="131"/>
    </location>
</feature>
<keyword evidence="3" id="KW-1185">Reference proteome</keyword>
<evidence type="ECO:0000313" key="3">
    <source>
        <dbReference type="Proteomes" id="UP000199063"/>
    </source>
</evidence>
<dbReference type="GeneID" id="40834238"/>
<dbReference type="InterPro" id="IPR010179">
    <property type="entry name" value="CRISPR-assoc_prot_Cse3"/>
</dbReference>
<dbReference type="OrthoDB" id="9795689at2"/>
<evidence type="ECO:0000256" key="1">
    <source>
        <dbReference type="SAM" id="MobiDB-lite"/>
    </source>
</evidence>
<proteinExistence type="predicted"/>
<dbReference type="SUPFAM" id="SSF117987">
    <property type="entry name" value="CRISPR-associated protein"/>
    <property type="match status" value="2"/>
</dbReference>
<sequence length="215" mass="23532">MTHLTRLTLDPRHTAVRKDLADVDSLHKTLMRLVPDNLGPHPRARAGLLFRLETGPEHVLLIQTAHQPDLNALPRRYGTAQTRNLASMFTALRPGMPVRYRITAAPTIARSAGTPHPHPVTGKRRGKTTPLTGDAADAWWHRRALAAGLEPLTSHATPRPFPRKDHSRIGPYTLTQFEGHARITDTDLLTTAVTHGIGKAKNYGAGLLSLAPAQP</sequence>
<accession>A0A1H0DTQ4</accession>
<name>A0A1H0DTQ4_9ACTN</name>
<dbReference type="STRING" id="1196353.SAMN05444921_13618"/>
<dbReference type="Gene3D" id="3.30.70.1200">
    <property type="entry name" value="Crispr-associated protein, domain 1"/>
    <property type="match status" value="1"/>
</dbReference>
<reference evidence="3" key="1">
    <citation type="submission" date="2016-10" db="EMBL/GenBank/DDBJ databases">
        <authorList>
            <person name="Varghese N."/>
            <person name="Submissions S."/>
        </authorList>
    </citation>
    <scope>NUCLEOTIDE SEQUENCE [LARGE SCALE GENOMIC DNA]</scope>
    <source>
        <strain evidence="3">CGMCC 4.7042</strain>
    </source>
</reference>
<organism evidence="2 3">
    <name type="scientific">Streptomyces wuyuanensis</name>
    <dbReference type="NCBI Taxonomy" id="1196353"/>
    <lineage>
        <taxon>Bacteria</taxon>
        <taxon>Bacillati</taxon>
        <taxon>Actinomycetota</taxon>
        <taxon>Actinomycetes</taxon>
        <taxon>Kitasatosporales</taxon>
        <taxon>Streptomycetaceae</taxon>
        <taxon>Streptomyces</taxon>
    </lineage>
</organism>
<dbReference type="RefSeq" id="WP_093662282.1">
    <property type="nucleotide sequence ID" value="NZ_FNHI01000036.1"/>
</dbReference>
<dbReference type="AlphaFoldDB" id="A0A1H0DTQ4"/>
<dbReference type="Pfam" id="PF08798">
    <property type="entry name" value="CRISPR_assoc"/>
    <property type="match status" value="1"/>
</dbReference>
<dbReference type="CDD" id="cd09727">
    <property type="entry name" value="Cas6_I-E"/>
    <property type="match status" value="1"/>
</dbReference>
<evidence type="ECO:0000313" key="2">
    <source>
        <dbReference type="EMBL" id="SDN73371.1"/>
    </source>
</evidence>
<protein>
    <submittedName>
        <fullName evidence="2">CRISPR system Cascade subunit CasE</fullName>
    </submittedName>
</protein>
<gene>
    <name evidence="2" type="ORF">SAMN05444921_13618</name>
</gene>
<dbReference type="EMBL" id="FNHI01000036">
    <property type="protein sequence ID" value="SDN73371.1"/>
    <property type="molecule type" value="Genomic_DNA"/>
</dbReference>
<dbReference type="Proteomes" id="UP000199063">
    <property type="component" value="Unassembled WGS sequence"/>
</dbReference>
<dbReference type="NCBIfam" id="TIGR01907">
    <property type="entry name" value="casE_Cse3"/>
    <property type="match status" value="1"/>
</dbReference>